<sequence length="72" mass="7856">MCFNKAGEEGCSRGVKSRERGGDWGGWERRNEEMQFAPLPGVCSGSQELVGPCSLLRLPTPHSPPTPSPRPF</sequence>
<dbReference type="Proteomes" id="UP000010552">
    <property type="component" value="Unassembled WGS sequence"/>
</dbReference>
<feature type="region of interest" description="Disordered" evidence="1">
    <location>
        <begin position="1"/>
        <end position="29"/>
    </location>
</feature>
<evidence type="ECO:0000313" key="3">
    <source>
        <dbReference type="Proteomes" id="UP000010552"/>
    </source>
</evidence>
<dbReference type="AlphaFoldDB" id="L5K611"/>
<proteinExistence type="predicted"/>
<name>L5K611_PTEAL</name>
<dbReference type="EMBL" id="KB031037">
    <property type="protein sequence ID" value="ELK05898.1"/>
    <property type="molecule type" value="Genomic_DNA"/>
</dbReference>
<evidence type="ECO:0000313" key="2">
    <source>
        <dbReference type="EMBL" id="ELK05898.1"/>
    </source>
</evidence>
<dbReference type="InParanoid" id="L5K611"/>
<reference evidence="3" key="1">
    <citation type="journal article" date="2013" name="Science">
        <title>Comparative analysis of bat genomes provides insight into the evolution of flight and immunity.</title>
        <authorList>
            <person name="Zhang G."/>
            <person name="Cowled C."/>
            <person name="Shi Z."/>
            <person name="Huang Z."/>
            <person name="Bishop-Lilly K.A."/>
            <person name="Fang X."/>
            <person name="Wynne J.W."/>
            <person name="Xiong Z."/>
            <person name="Baker M.L."/>
            <person name="Zhao W."/>
            <person name="Tachedjian M."/>
            <person name="Zhu Y."/>
            <person name="Zhou P."/>
            <person name="Jiang X."/>
            <person name="Ng J."/>
            <person name="Yang L."/>
            <person name="Wu L."/>
            <person name="Xiao J."/>
            <person name="Feng Y."/>
            <person name="Chen Y."/>
            <person name="Sun X."/>
            <person name="Zhang Y."/>
            <person name="Marsh G.A."/>
            <person name="Crameri G."/>
            <person name="Broder C.C."/>
            <person name="Frey K.G."/>
            <person name="Wang L.F."/>
            <person name="Wang J."/>
        </authorList>
    </citation>
    <scope>NUCLEOTIDE SEQUENCE [LARGE SCALE GENOMIC DNA]</scope>
</reference>
<gene>
    <name evidence="2" type="ORF">PAL_GLEAN10017391</name>
</gene>
<organism evidence="2 3">
    <name type="scientific">Pteropus alecto</name>
    <name type="common">Black flying fox</name>
    <dbReference type="NCBI Taxonomy" id="9402"/>
    <lineage>
        <taxon>Eukaryota</taxon>
        <taxon>Metazoa</taxon>
        <taxon>Chordata</taxon>
        <taxon>Craniata</taxon>
        <taxon>Vertebrata</taxon>
        <taxon>Euteleostomi</taxon>
        <taxon>Mammalia</taxon>
        <taxon>Eutheria</taxon>
        <taxon>Laurasiatheria</taxon>
        <taxon>Chiroptera</taxon>
        <taxon>Yinpterochiroptera</taxon>
        <taxon>Pteropodoidea</taxon>
        <taxon>Pteropodidae</taxon>
        <taxon>Pteropodinae</taxon>
        <taxon>Pteropus</taxon>
    </lineage>
</organism>
<evidence type="ECO:0000256" key="1">
    <source>
        <dbReference type="SAM" id="MobiDB-lite"/>
    </source>
</evidence>
<accession>L5K611</accession>
<keyword evidence="3" id="KW-1185">Reference proteome</keyword>
<protein>
    <submittedName>
        <fullName evidence="2">Uncharacterized protein</fullName>
    </submittedName>
</protein>